<gene>
    <name evidence="3" type="ORF">AAFH49_03260</name>
</gene>
<reference evidence="3 4" key="1">
    <citation type="journal article" date="2018" name="Arch. Microbiol.">
        <title>Hymenobacter segetis sp. nov., isolated from soil.</title>
        <authorList>
            <person name="Ten L.N."/>
            <person name="Lim S.J."/>
            <person name="Kim B.O."/>
            <person name="Kang I.K."/>
            <person name="Jung H.Y."/>
        </authorList>
    </citation>
    <scope>NUCLEOTIDE SEQUENCE [LARGE SCALE GENOMIC DNA]</scope>
    <source>
        <strain evidence="3 4">S7-3-11</strain>
    </source>
</reference>
<feature type="domain" description="Secretion system C-terminal sorting" evidence="2">
    <location>
        <begin position="2594"/>
        <end position="2670"/>
    </location>
</feature>
<protein>
    <submittedName>
        <fullName evidence="3">T9SS type A sorting domain-containing protein</fullName>
    </submittedName>
</protein>
<evidence type="ECO:0000256" key="1">
    <source>
        <dbReference type="SAM" id="SignalP"/>
    </source>
</evidence>
<evidence type="ECO:0000259" key="2">
    <source>
        <dbReference type="Pfam" id="PF18962"/>
    </source>
</evidence>
<dbReference type="InterPro" id="IPR026444">
    <property type="entry name" value="Secre_tail"/>
</dbReference>
<dbReference type="RefSeq" id="WP_342295975.1">
    <property type="nucleotide sequence ID" value="NZ_JBCEVZ010000004.1"/>
</dbReference>
<sequence>MKPFLLGLLSIFWSTLAMGQTLYTFNGGGTTGDWDAAYSWTTDPTGSTSINARVPAANDNVVITNSFVLSVKNLVAATGLNVTVQKGGVLDLTTATNNLPALASLSGQGTLRIAGPYFPTVTTNNFDDANTGTVEFYNWAAGPTALPIPVSGLYNNLRLLNTTATAYSTYLDANLTVNGNLTLLRSNATAFPSGNDNATAAAAAAAAGISLRIGNAAANRALSVYGDITIGGGTFLGVGSANNGTHTLTAYGSFINNGTVNLHNGTADDNQVATLVFSGATGATFACNGDTDLDILKVDKGIDSQVLLNVTSAQGLHGNAQGNLRLGHVGANVDLLVLVNGITKLGNNVYLAKISNVTTTGTGFSLGSSSTSPTLWIAGATVINNYANAFIVYGTYRISGGSLTSVNYDAMVVREDGQLLIEGGTTTVDKFRPSSTSSSHRGSFIISGGTFEAVGTYVGSVYVAQARFSIPYLTQGFRMTGGTIRVSNPANSTGAFHIGVDPNNASVSGGLIEIILPNTNTNAPILSTAPLWNLTIRKPTAGGTSKALLANITSEYTTGATNNAQPITVLNNFTLDATNPTTFDAANLDVNIQGTLAIGTGCTYLPGTNTTTFSGPQNQLLTNNGTIGATAGIGTFNNWTVNKSAGTLTLGGTVTTYRVPATATLSLLKGVLNDGTKTINVLGNMVNSAAHTSAGGSGSIVLNGTTNQIVSGDGNGVFGNLKINNSAATGTVAVTFTANMSVASTLTMLSTNILAIGSNRLALTNVESSGQTGALALGPGNAFSTSCFIQTAGNQSDLGLQKTYGKGDSFTFPVGTGLGTTARYAPAVIELRLASSAPLDKFGRVSVSPVSSRNPFVTGTTNSLAYYWKVRSAGFGPIPAGSIYEQFTMTNTDAPGTRANYVPARYLPIAWTKYTTNDMSIGSSLSYINFSAIDQVDGEFTAGEPAAFGTVTAFYSRGSGNWETPATWSTSSFSGAAATTVPGAGNPVFIGSAADGANHTVTVTANNAKAGSLVIDNGSTLDAQAFTGLNFGALPDSKPGGSGLLRMASTTTRTGANKKNDPYVYTTTTTFPGGDFGSFLQAGGGTVEYYTTTTAYAADPYNQAVTLPTTSSTGLALTSYNNLSLNALPNTSVTLPDADLRIYSQLKAGTAAAYTGDAYLSGTANGDLRIGTLLGVQTGALHFSNGNARNLLIEGDIQVSSGATFDTNGSGAAVANTLLVSGSTTNNGTLNFNTGGKTAALTFTGGQPASITGPTANTTNLYSLTVNKGIGRTATLNLDVAGTLTTPTSNWLTLTNGTLRYAKNSGTQPLTIHNAASPYLITDNAGLTVDAPNAAVTVATNTSAAADLKMAGQVQVLQGSLSVGSTAGTGNDLEYASAGTPTLKVSGTATLYVNGQIRRTVTNLDGALRFEQTGGTIDIDGKGATAAQSNERGLFEVQGKGSIFRMSGGTMNLHRSNGRPTIAADLYLAPDSTVVTGGTVVLGNTAAGAGNVTVSVSSTVPLYDLRVETGANNTNTNTGLLTGVLPLTLKGSLTIGNDNSFFNANSLGLNIYQSLINNNTSASTALNAGGFQPISTTQTTTFLGGIATQLLTGTASNLTVFGGLVLNTPQTNGKLQLGGNVLTAGTLTLTKGTLDDNGKTLTALGDVLNSATHTSTGAGSIVLAGTANQNIGGNGAGRFGNLTLNNAAGATATANQEITQVLALNNGVFTIGSNLLWLSNPAAGAVTGFSAARFIRTNGIVADLGLRKSYPASALNFTFPVGAAAKYTPVQMNLTANAVAGTITVQPIALAHPSTTNPLARELNYYWKVSSTGLSASPTVTQQFTYIDNGAGNDVNGTETSYKLGRFLNGAWNPINGISGSVVDATANTLTNTGVNYISGDYTGGEISEFGAVPTYYSRNATAGLAAGAAWDLASSWTFNADGTDSGPLPTSFPTLANPVVINSGHLINSNGPGRGAATLQLLGTLDLAANAANNFNTVTGTGTLRIGSALFPAGNYSNFVAPNTGTVDFTGAVQLPARDTYNNLTLSGGNAKQFTNLDLTINGTLNVAAGTTVDNPTSQNIALASATSGATVAGTLNLNDGQLTTGAALTTTSTGTVNLGAGAVTLGTALTNNGSLVLGNGNFKTGTSLTNGGTFDATKGAGAITVGTSFSNSGTYLAGTGNLDVNTTFTNTAAGNFSAATGEVNATGSFTNAGYYAATATNLLHANADFSIPAGGYFSAGTSTLVLRGNFTNAGTFDQGTSLAQFLTDVNHYITGNTTFWDLQKFGGNTLVMGSNTNVTVADLLTLQNGLFYTGPAGSSNTLSLTNTATQPIIGNTLSSYVSGRLAMTLPNDAASIRVFPVGAGGRYRPVTIKPLGVSSSPVVLVEIINGAPAGSVDGTLSNLSANRYYRIQLLSGTITQPTVQLSFNTDVVDETVNVPGNLRVARSAGASGPWSTAGGAGVYSPDAPRGYTVSAANQTVINNNSFFALASTNSVDNPLTGSAPLPVELVQFTATLKGAAVHLDWATASEKNSAYFAVERSADGQRFNEIGRVVAQGSTTLHHDYALVDAAPLTGLSYYRLRQVDNDGTLAYSPVATVRYAPENAAPVLQAYPNPATHAGFQLAITGLTGSTGSTVQVFDNVGRLVLTQAVAPNTMQTAIQPARPLATGMYFVTWTTEGAKLTTKVVVE</sequence>
<organism evidence="3 4">
    <name type="scientific">Hymenobacter segetis</name>
    <dbReference type="NCBI Taxonomy" id="2025509"/>
    <lineage>
        <taxon>Bacteria</taxon>
        <taxon>Pseudomonadati</taxon>
        <taxon>Bacteroidota</taxon>
        <taxon>Cytophagia</taxon>
        <taxon>Cytophagales</taxon>
        <taxon>Hymenobacteraceae</taxon>
        <taxon>Hymenobacter</taxon>
    </lineage>
</organism>
<accession>A0ABU9LR89</accession>
<keyword evidence="1" id="KW-0732">Signal</keyword>
<feature type="chain" id="PRO_5045334312" evidence="1">
    <location>
        <begin position="20"/>
        <end position="2671"/>
    </location>
</feature>
<comment type="caution">
    <text evidence="3">The sequence shown here is derived from an EMBL/GenBank/DDBJ whole genome shotgun (WGS) entry which is preliminary data.</text>
</comment>
<dbReference type="EMBL" id="JBCEVZ010000004">
    <property type="protein sequence ID" value="MEL5993209.1"/>
    <property type="molecule type" value="Genomic_DNA"/>
</dbReference>
<evidence type="ECO:0000313" key="3">
    <source>
        <dbReference type="EMBL" id="MEL5993209.1"/>
    </source>
</evidence>
<dbReference type="NCBIfam" id="TIGR04183">
    <property type="entry name" value="Por_Secre_tail"/>
    <property type="match status" value="1"/>
</dbReference>
<dbReference type="Proteomes" id="UP001479606">
    <property type="component" value="Unassembled WGS sequence"/>
</dbReference>
<proteinExistence type="predicted"/>
<keyword evidence="4" id="KW-1185">Reference proteome</keyword>
<feature type="signal peptide" evidence="1">
    <location>
        <begin position="1"/>
        <end position="19"/>
    </location>
</feature>
<dbReference type="Pfam" id="PF18962">
    <property type="entry name" value="Por_Secre_tail"/>
    <property type="match status" value="1"/>
</dbReference>
<name>A0ABU9LR89_9BACT</name>
<evidence type="ECO:0000313" key="4">
    <source>
        <dbReference type="Proteomes" id="UP001479606"/>
    </source>
</evidence>